<dbReference type="AlphaFoldDB" id="A0A5B9DC30"/>
<keyword evidence="2" id="KW-1185">Reference proteome</keyword>
<dbReference type="GeneID" id="41330486"/>
<gene>
    <name evidence="1" type="ORF">DSAG12_02502</name>
</gene>
<dbReference type="EMBL" id="CP042905">
    <property type="protein sequence ID" value="QEE16672.1"/>
    <property type="molecule type" value="Genomic_DNA"/>
</dbReference>
<evidence type="ECO:0000313" key="1">
    <source>
        <dbReference type="EMBL" id="QEE16672.1"/>
    </source>
</evidence>
<dbReference type="RefSeq" id="WP_147663594.1">
    <property type="nucleotide sequence ID" value="NZ_CP042905.2"/>
</dbReference>
<proteinExistence type="predicted"/>
<name>A0A5B9DC30_9ARCH</name>
<reference evidence="1 2" key="1">
    <citation type="journal article" date="2020" name="Nature">
        <title>Isolation of an archaeon at the prokaryote-eukaryote interface.</title>
        <authorList>
            <person name="Imachi H."/>
            <person name="Nobu M.K."/>
            <person name="Nakahara N."/>
            <person name="Morono Y."/>
            <person name="Ogawara M."/>
            <person name="Takaki Y."/>
            <person name="Takano Y."/>
            <person name="Uematsu K."/>
            <person name="Ikuta T."/>
            <person name="Ito M."/>
            <person name="Matsui Y."/>
            <person name="Miyazaki M."/>
            <person name="Murata K."/>
            <person name="Saito Y."/>
            <person name="Sakai S."/>
            <person name="Song C."/>
            <person name="Tasumi E."/>
            <person name="Yamanaka Y."/>
            <person name="Yamaguchi T."/>
            <person name="Kamagata Y."/>
            <person name="Tamaki H."/>
            <person name="Takai K."/>
        </authorList>
    </citation>
    <scope>NUCLEOTIDE SEQUENCE [LARGE SCALE GENOMIC DNA]</scope>
    <source>
        <strain evidence="1 2">MK-D1</strain>
    </source>
</reference>
<organism evidence="1 2">
    <name type="scientific">Promethearchaeum syntrophicum</name>
    <dbReference type="NCBI Taxonomy" id="2594042"/>
    <lineage>
        <taxon>Archaea</taxon>
        <taxon>Promethearchaeati</taxon>
        <taxon>Promethearchaeota</taxon>
        <taxon>Promethearchaeia</taxon>
        <taxon>Promethearchaeales</taxon>
        <taxon>Promethearchaeaceae</taxon>
        <taxon>Promethearchaeum</taxon>
    </lineage>
</organism>
<dbReference type="Proteomes" id="UP000321408">
    <property type="component" value="Chromosome"/>
</dbReference>
<dbReference type="KEGG" id="psyt:DSAG12_02502"/>
<accession>A0A5B9DC30</accession>
<sequence>MSDYNIIFGGGKFGSHFIKTMDYPILSFIIDNDSNCLLANKFPKMKIEEAQKRILQNRIIFKSELKQNMFFFIEGTIETVYELMKIRNPNYIVPTAPIHVIFELIKVFIHKNFPNINLTAVKPRSIFKKPDELFVFSFDNPEIYFSYADWEEKCPENCPSPLDYCPFHKRKKPITVSDFLEHELSENNYFGFESTQIGPGYGGIEGKLIKNRLDKLFTFIDGNSNNCPIEILVGTTCNCHGVLSGLQLLDSE</sequence>
<evidence type="ECO:0000313" key="2">
    <source>
        <dbReference type="Proteomes" id="UP000321408"/>
    </source>
</evidence>
<dbReference type="OrthoDB" id="137061at2157"/>
<protein>
    <submittedName>
        <fullName evidence="1">Uncharacterized protein</fullName>
    </submittedName>
</protein>
<reference evidence="1 2" key="2">
    <citation type="journal article" date="2024" name="Int. J. Syst. Evol. Microbiol.">
        <title>Promethearchaeum syntrophicum gen. nov., sp. nov., an anaerobic, obligately syntrophic archaeon, the first isolate of the lineage 'Asgard' archaea, and proposal of the new archaeal phylum Promethearchaeota phyl. nov. and kingdom Promethearchaeati regn. nov.</title>
        <authorList>
            <person name="Imachi H."/>
            <person name="Nobu M.K."/>
            <person name="Kato S."/>
            <person name="Takaki Y."/>
            <person name="Miyazaki M."/>
            <person name="Miyata M."/>
            <person name="Ogawara M."/>
            <person name="Saito Y."/>
            <person name="Sakai S."/>
            <person name="Tahara Y.O."/>
            <person name="Takano Y."/>
            <person name="Tasumi E."/>
            <person name="Uematsu K."/>
            <person name="Yoshimura T."/>
            <person name="Itoh T."/>
            <person name="Ohkuma M."/>
            <person name="Takai K."/>
        </authorList>
    </citation>
    <scope>NUCLEOTIDE SEQUENCE [LARGE SCALE GENOMIC DNA]</scope>
    <source>
        <strain evidence="1 2">MK-D1</strain>
    </source>
</reference>